<keyword evidence="2 5" id="KW-0812">Transmembrane</keyword>
<dbReference type="Pfam" id="PF04191">
    <property type="entry name" value="PEMT"/>
    <property type="match status" value="1"/>
</dbReference>
<gene>
    <name evidence="6" type="ORF">G4Z02_00025</name>
</gene>
<evidence type="ECO:0000313" key="6">
    <source>
        <dbReference type="EMBL" id="QMS84193.1"/>
    </source>
</evidence>
<protein>
    <recommendedName>
        <fullName evidence="8">Protein-S-isoprenylcysteine O-methyltransferase</fullName>
    </recommendedName>
</protein>
<reference evidence="6 7" key="1">
    <citation type="submission" date="2020-02" db="EMBL/GenBank/DDBJ databases">
        <authorList>
            <person name="Zheng R.K."/>
            <person name="Sun C.M."/>
        </authorList>
    </citation>
    <scope>NUCLEOTIDE SEQUENCE [LARGE SCALE GENOMIC DNA]</scope>
    <source>
        <strain evidence="7">zrk13</strain>
    </source>
</reference>
<evidence type="ECO:0000256" key="3">
    <source>
        <dbReference type="ARBA" id="ARBA00022989"/>
    </source>
</evidence>
<dbReference type="GO" id="GO:0012505">
    <property type="term" value="C:endomembrane system"/>
    <property type="evidence" value="ECO:0007669"/>
    <property type="project" value="UniProtKB-SubCell"/>
</dbReference>
<keyword evidence="4 5" id="KW-0472">Membrane</keyword>
<proteinExistence type="predicted"/>
<accession>A0A7L7KNG6</accession>
<evidence type="ECO:0000256" key="2">
    <source>
        <dbReference type="ARBA" id="ARBA00022692"/>
    </source>
</evidence>
<dbReference type="AlphaFoldDB" id="A0A7L7KNG6"/>
<evidence type="ECO:0008006" key="8">
    <source>
        <dbReference type="Google" id="ProtNLM"/>
    </source>
</evidence>
<dbReference type="RefSeq" id="WP_258877805.1">
    <property type="nucleotide sequence ID" value="NZ_CP048914.1"/>
</dbReference>
<sequence length="188" mass="21964">MVYMVIGMIGFVSFLLFDISSMKKWSFVKYVFIVIGISLMVWSTVQMAYLAPSFLVSSGARIVAFGLSVVFFGLLIYSVFIEVGIKTYKKVAHHELVTDGTYSLVRHPGVIWLFLLYFFLSIVFMNTELLITAFVWTFVNTLYIMFQERIVLRKIFQEYDRYTLTTPMVIPNIQSLRKFMTSTIWRKE</sequence>
<dbReference type="KEGG" id="xcl:G4Z02_00025"/>
<dbReference type="Proteomes" id="UP000514720">
    <property type="component" value="Chromosome"/>
</dbReference>
<dbReference type="EMBL" id="CP048914">
    <property type="protein sequence ID" value="QMS84193.1"/>
    <property type="molecule type" value="Genomic_DNA"/>
</dbReference>
<keyword evidence="7" id="KW-1185">Reference proteome</keyword>
<keyword evidence="3 5" id="KW-1133">Transmembrane helix</keyword>
<feature type="transmembrane region" description="Helical" evidence="5">
    <location>
        <begin position="129"/>
        <end position="146"/>
    </location>
</feature>
<evidence type="ECO:0000313" key="7">
    <source>
        <dbReference type="Proteomes" id="UP000514720"/>
    </source>
</evidence>
<evidence type="ECO:0000256" key="5">
    <source>
        <dbReference type="SAM" id="Phobius"/>
    </source>
</evidence>
<evidence type="ECO:0000256" key="4">
    <source>
        <dbReference type="ARBA" id="ARBA00023136"/>
    </source>
</evidence>
<organism evidence="6 7">
    <name type="scientific">Candidatus Xianfuyuplasma coldseepsis</name>
    <dbReference type="NCBI Taxonomy" id="2782163"/>
    <lineage>
        <taxon>Bacteria</taxon>
        <taxon>Bacillati</taxon>
        <taxon>Mycoplasmatota</taxon>
        <taxon>Mollicutes</taxon>
        <taxon>Candidatus Izemoplasmatales</taxon>
        <taxon>Candidatus Izemoplasmataceae</taxon>
        <taxon>Candidatus Xianfuyuplasma</taxon>
    </lineage>
</organism>
<feature type="transmembrane region" description="Helical" evidence="5">
    <location>
        <begin position="6"/>
        <end position="23"/>
    </location>
</feature>
<comment type="subcellular location">
    <subcellularLocation>
        <location evidence="1">Endomembrane system</location>
        <topology evidence="1">Multi-pass membrane protein</topology>
    </subcellularLocation>
</comment>
<dbReference type="InterPro" id="IPR007318">
    <property type="entry name" value="Phopholipid_MeTrfase"/>
</dbReference>
<feature type="transmembrane region" description="Helical" evidence="5">
    <location>
        <begin position="62"/>
        <end position="83"/>
    </location>
</feature>
<feature type="transmembrane region" description="Helical" evidence="5">
    <location>
        <begin position="104"/>
        <end position="123"/>
    </location>
</feature>
<name>A0A7L7KNG6_9MOLU</name>
<dbReference type="Gene3D" id="1.20.120.1630">
    <property type="match status" value="1"/>
</dbReference>
<evidence type="ECO:0000256" key="1">
    <source>
        <dbReference type="ARBA" id="ARBA00004127"/>
    </source>
</evidence>
<feature type="transmembrane region" description="Helical" evidence="5">
    <location>
        <begin position="30"/>
        <end position="50"/>
    </location>
</feature>